<comment type="subunit">
    <text evidence="5">Homodimer.</text>
</comment>
<dbReference type="EC" id="2.7.7.68" evidence="5"/>
<dbReference type="Gene3D" id="6.10.140.50">
    <property type="match status" value="1"/>
</dbReference>
<reference evidence="6 7" key="1">
    <citation type="journal article" date="2019" name="Int. J. Syst. Evol. Microbiol.">
        <title>The Global Catalogue of Microorganisms (GCM) 10K type strain sequencing project: providing services to taxonomists for standard genome sequencing and annotation.</title>
        <authorList>
            <consortium name="The Broad Institute Genomics Platform"/>
            <consortium name="The Broad Institute Genome Sequencing Center for Infectious Disease"/>
            <person name="Wu L."/>
            <person name="Ma J."/>
        </authorList>
    </citation>
    <scope>NUCLEOTIDE SEQUENCE [LARGE SCALE GENOMIC DNA]</scope>
    <source>
        <strain evidence="6 7">CGMCC 1.12125</strain>
    </source>
</reference>
<evidence type="ECO:0000313" key="6">
    <source>
        <dbReference type="EMBL" id="MFD1585820.1"/>
    </source>
</evidence>
<keyword evidence="2 5" id="KW-0548">Nucleotidyltransferase</keyword>
<proteinExistence type="inferred from homology"/>
<name>A0ABD6C8R3_9EURY</name>
<dbReference type="HAMAP" id="MF_02114">
    <property type="entry name" value="CofC"/>
    <property type="match status" value="1"/>
</dbReference>
<keyword evidence="1 5" id="KW-0808">Transferase</keyword>
<evidence type="ECO:0000256" key="4">
    <source>
        <dbReference type="ARBA" id="ARBA00023134"/>
    </source>
</evidence>
<dbReference type="Gene3D" id="3.90.550.10">
    <property type="entry name" value="Spore Coat Polysaccharide Biosynthesis Protein SpsA, Chain A"/>
    <property type="match status" value="1"/>
</dbReference>
<comment type="similarity">
    <text evidence="5">Belongs to the CofC family.</text>
</comment>
<evidence type="ECO:0000256" key="2">
    <source>
        <dbReference type="ARBA" id="ARBA00022695"/>
    </source>
</evidence>
<dbReference type="GO" id="GO:0043814">
    <property type="term" value="F:phospholactate guanylyltransferase activity"/>
    <property type="evidence" value="ECO:0007669"/>
    <property type="project" value="UniProtKB-EC"/>
</dbReference>
<dbReference type="InterPro" id="IPR029044">
    <property type="entry name" value="Nucleotide-diphossugar_trans"/>
</dbReference>
<dbReference type="PANTHER" id="PTHR40392:SF1">
    <property type="entry name" value="2-PHOSPHO-L-LACTATE GUANYLYLTRANSFERASE"/>
    <property type="match status" value="1"/>
</dbReference>
<comment type="function">
    <text evidence="5">Guanylyltransferase that catalyzes the activation of (2S)-2-phospholactate (2-PL) as (2S)-lactyl-2-diphospho-5'-guanosine, via the condensation of 2-PL with GTP. It is involved in the biosynthesis of coenzyme F420, a hydride carrier cofactor.</text>
</comment>
<keyword evidence="4 5" id="KW-0342">GTP-binding</keyword>
<dbReference type="PANTHER" id="PTHR40392">
    <property type="entry name" value="2-PHOSPHO-L-LACTATE GUANYLYLTRANSFERASE"/>
    <property type="match status" value="1"/>
</dbReference>
<dbReference type="EMBL" id="JBHUDJ010000001">
    <property type="protein sequence ID" value="MFD1585820.1"/>
    <property type="molecule type" value="Genomic_DNA"/>
</dbReference>
<dbReference type="InterPro" id="IPR002835">
    <property type="entry name" value="CofC"/>
</dbReference>
<dbReference type="GO" id="GO:0052645">
    <property type="term" value="P:F420-0 metabolic process"/>
    <property type="evidence" value="ECO:0007669"/>
    <property type="project" value="UniProtKB-UniRule"/>
</dbReference>
<comment type="pathway">
    <text evidence="5">Cofactor biosynthesis; coenzyme F420 biosynthesis.</text>
</comment>
<evidence type="ECO:0000313" key="7">
    <source>
        <dbReference type="Proteomes" id="UP001597119"/>
    </source>
</evidence>
<evidence type="ECO:0000256" key="3">
    <source>
        <dbReference type="ARBA" id="ARBA00022741"/>
    </source>
</evidence>
<gene>
    <name evidence="5 6" type="primary">cofC</name>
    <name evidence="6" type="ORF">ACFR9U_02405</name>
</gene>
<accession>A0ABD6C8R3</accession>
<evidence type="ECO:0000256" key="1">
    <source>
        <dbReference type="ARBA" id="ARBA00022679"/>
    </source>
</evidence>
<dbReference type="SUPFAM" id="SSF53448">
    <property type="entry name" value="Nucleotide-diphospho-sugar transferases"/>
    <property type="match status" value="1"/>
</dbReference>
<dbReference type="Proteomes" id="UP001597119">
    <property type="component" value="Unassembled WGS sequence"/>
</dbReference>
<evidence type="ECO:0000256" key="5">
    <source>
        <dbReference type="HAMAP-Rule" id="MF_02114"/>
    </source>
</evidence>
<organism evidence="6 7">
    <name type="scientific">Halorientalis brevis</name>
    <dbReference type="NCBI Taxonomy" id="1126241"/>
    <lineage>
        <taxon>Archaea</taxon>
        <taxon>Methanobacteriati</taxon>
        <taxon>Methanobacteriota</taxon>
        <taxon>Stenosarchaea group</taxon>
        <taxon>Halobacteria</taxon>
        <taxon>Halobacteriales</taxon>
        <taxon>Haloarculaceae</taxon>
        <taxon>Halorientalis</taxon>
    </lineage>
</organism>
<dbReference type="GO" id="GO:0005525">
    <property type="term" value="F:GTP binding"/>
    <property type="evidence" value="ECO:0007669"/>
    <property type="project" value="UniProtKB-KW"/>
</dbReference>
<dbReference type="AlphaFoldDB" id="A0ABD6C8R3"/>
<dbReference type="NCBIfam" id="TIGR03552">
    <property type="entry name" value="F420_cofC"/>
    <property type="match status" value="1"/>
</dbReference>
<comment type="catalytic activity">
    <reaction evidence="5">
        <text>(2S)-2-phospholactate + GTP + H(+) = (2S)-lactyl-2-diphospho-5'-guanosine + diphosphate</text>
        <dbReference type="Rhea" id="RHEA:63424"/>
        <dbReference type="ChEBI" id="CHEBI:15378"/>
        <dbReference type="ChEBI" id="CHEBI:33019"/>
        <dbReference type="ChEBI" id="CHEBI:37565"/>
        <dbReference type="ChEBI" id="CHEBI:59435"/>
        <dbReference type="ChEBI" id="CHEBI:59906"/>
        <dbReference type="EC" id="2.7.7.68"/>
    </reaction>
</comment>
<comment type="caution">
    <text evidence="6">The sequence shown here is derived from an EMBL/GenBank/DDBJ whole genome shotgun (WGS) entry which is preliminary data.</text>
</comment>
<protein>
    <recommendedName>
        <fullName evidence="5">2-phospho-L-lactate guanylyltransferase</fullName>
        <shortName evidence="5">LP guanylyltransferase</shortName>
        <ecNumber evidence="5">2.7.7.68</ecNumber>
    </recommendedName>
</protein>
<dbReference type="RefSeq" id="WP_247377566.1">
    <property type="nucleotide sequence ID" value="NZ_JALLGV010000003.1"/>
</dbReference>
<dbReference type="Pfam" id="PF01983">
    <property type="entry name" value="CofC"/>
    <property type="match status" value="1"/>
</dbReference>
<keyword evidence="3 5" id="KW-0547">Nucleotide-binding</keyword>
<sequence length="215" mass="22856">MRVVVPFATEMPKTRLGGVLTDAEREAFARAMLSDVLSALDATDHDPELLATDPVESDVPVTVDDRPLTEAVNAVLASSFETGAHEAVAVVMADLALATPRALQNLFAADGDVVLAPGRGGGTNALLVRHPAFRVDYHGASIRDHRRAAEQVGATVREVDSMRLATDVDEPADLVEVLLHGSGQSREWLREAGFDLDVTDGRVGLARDGTPVETN</sequence>
<keyword evidence="7" id="KW-1185">Reference proteome</keyword>